<geneLocation type="plasmid" evidence="2">
    <name>unnamed1</name>
</geneLocation>
<protein>
    <submittedName>
        <fullName evidence="2">Sulfurtransferase TusA family protein</fullName>
    </submittedName>
</protein>
<feature type="domain" description="UPF0033" evidence="1">
    <location>
        <begin position="50"/>
        <end position="102"/>
    </location>
</feature>
<gene>
    <name evidence="2" type="ORF">ABM479_27060</name>
</gene>
<dbReference type="RefSeq" id="WP_174171766.1">
    <property type="nucleotide sequence ID" value="NZ_CP157961.1"/>
</dbReference>
<reference evidence="2" key="1">
    <citation type="submission" date="2024-06" db="EMBL/GenBank/DDBJ databases">
        <authorList>
            <person name="Li T."/>
            <person name="Gao R."/>
        </authorList>
    </citation>
    <scope>NUCLEOTIDE SEQUENCE</scope>
    <source>
        <strain evidence="2">ZPR3</strain>
        <plasmid evidence="2">unnamed1</plasmid>
    </source>
</reference>
<keyword evidence="2" id="KW-0614">Plasmid</keyword>
<dbReference type="InterPro" id="IPR036868">
    <property type="entry name" value="TusA-like_sf"/>
</dbReference>
<dbReference type="InterPro" id="IPR001455">
    <property type="entry name" value="TusA-like"/>
</dbReference>
<proteinExistence type="predicted"/>
<sequence length="117" mass="13195">MSDIRPVEFDWSDECIDEADLQAIVDAYLRSDRERKDALCAAAGIAYIADTRGLRCPFPVREMRSVLISMSYGDKIVLLTDDPVAKIDIPHAVMEDSNYLRVRIGIETAEVFLIEKS</sequence>
<evidence type="ECO:0000313" key="2">
    <source>
        <dbReference type="EMBL" id="XBT95595.1"/>
    </source>
</evidence>
<accession>A0AAU7RZE4</accession>
<dbReference type="EMBL" id="CP157961">
    <property type="protein sequence ID" value="XBT95595.1"/>
    <property type="molecule type" value="Genomic_DNA"/>
</dbReference>
<name>A0AAU7RZE4_9HYPH</name>
<evidence type="ECO:0000259" key="1">
    <source>
        <dbReference type="Pfam" id="PF01206"/>
    </source>
</evidence>
<dbReference type="CDD" id="cd00291">
    <property type="entry name" value="SirA_YedF_YeeD"/>
    <property type="match status" value="1"/>
</dbReference>
<dbReference type="SUPFAM" id="SSF64307">
    <property type="entry name" value="SirA-like"/>
    <property type="match status" value="1"/>
</dbReference>
<dbReference type="AlphaFoldDB" id="A0AAU7RZE4"/>
<dbReference type="Pfam" id="PF01206">
    <property type="entry name" value="TusA"/>
    <property type="match status" value="1"/>
</dbReference>
<organism evidence="2">
    <name type="scientific">Rhizobium sp. ZPR3</name>
    <dbReference type="NCBI Taxonomy" id="3158967"/>
    <lineage>
        <taxon>Bacteria</taxon>
        <taxon>Pseudomonadati</taxon>
        <taxon>Pseudomonadota</taxon>
        <taxon>Alphaproteobacteria</taxon>
        <taxon>Hyphomicrobiales</taxon>
        <taxon>Rhizobiaceae</taxon>
        <taxon>Rhizobium/Agrobacterium group</taxon>
        <taxon>Rhizobium</taxon>
    </lineage>
</organism>
<dbReference type="Gene3D" id="3.30.110.40">
    <property type="entry name" value="TusA-like domain"/>
    <property type="match status" value="1"/>
</dbReference>